<dbReference type="PANTHER" id="PTHR11811">
    <property type="entry name" value="6-PHOSPHOGLUCONATE DEHYDROGENASE"/>
    <property type="match status" value="1"/>
</dbReference>
<evidence type="ECO:0000256" key="5">
    <source>
        <dbReference type="ARBA" id="ARBA00013011"/>
    </source>
</evidence>
<feature type="binding site" evidence="14">
    <location>
        <begin position="10"/>
        <end position="15"/>
    </location>
    <ligand>
        <name>NADP(+)</name>
        <dbReference type="ChEBI" id="CHEBI:58349"/>
    </ligand>
</feature>
<dbReference type="Gene3D" id="1.10.1040.10">
    <property type="entry name" value="N-(1-d-carboxylethyl)-l-norvaline Dehydrogenase, domain 2"/>
    <property type="match status" value="1"/>
</dbReference>
<dbReference type="AlphaFoldDB" id="A0A1I1LSV0"/>
<evidence type="ECO:0000256" key="3">
    <source>
        <dbReference type="ARBA" id="ARBA00008419"/>
    </source>
</evidence>
<dbReference type="EMBL" id="FOLY01000005">
    <property type="protein sequence ID" value="SFC73373.1"/>
    <property type="molecule type" value="Genomic_DNA"/>
</dbReference>
<evidence type="ECO:0000256" key="12">
    <source>
        <dbReference type="PIRSR" id="PIRSR000109-1"/>
    </source>
</evidence>
<evidence type="ECO:0000256" key="9">
    <source>
        <dbReference type="ARBA" id="ARBA00023126"/>
    </source>
</evidence>
<feature type="domain" description="6-phosphogluconate dehydrogenase C-terminal" evidence="16">
    <location>
        <begin position="179"/>
        <end position="468"/>
    </location>
</feature>
<dbReference type="InterPro" id="IPR006115">
    <property type="entry name" value="6PGDH_NADP-bd"/>
</dbReference>
<evidence type="ECO:0000256" key="8">
    <source>
        <dbReference type="ARBA" id="ARBA00023064"/>
    </source>
</evidence>
<evidence type="ECO:0000313" key="18">
    <source>
        <dbReference type="Proteomes" id="UP000199046"/>
    </source>
</evidence>
<dbReference type="FunFam" id="1.10.1040.10:FF:000002">
    <property type="entry name" value="6-phosphogluconate dehydrogenase, decarboxylating"/>
    <property type="match status" value="1"/>
</dbReference>
<evidence type="ECO:0000256" key="7">
    <source>
        <dbReference type="ARBA" id="ARBA00023002"/>
    </source>
</evidence>
<feature type="binding site" evidence="14">
    <location>
        <position position="102"/>
    </location>
    <ligand>
        <name>NADP(+)</name>
        <dbReference type="ChEBI" id="CHEBI:58349"/>
    </ligand>
</feature>
<keyword evidence="7 11" id="KW-0560">Oxidoreductase</keyword>
<dbReference type="NCBIfam" id="TIGR00873">
    <property type="entry name" value="gnd"/>
    <property type="match status" value="1"/>
</dbReference>
<comment type="catalytic activity">
    <reaction evidence="10 11 15">
        <text>6-phospho-D-gluconate + NADP(+) = D-ribulose 5-phosphate + CO2 + NADPH</text>
        <dbReference type="Rhea" id="RHEA:10116"/>
        <dbReference type="ChEBI" id="CHEBI:16526"/>
        <dbReference type="ChEBI" id="CHEBI:57783"/>
        <dbReference type="ChEBI" id="CHEBI:58121"/>
        <dbReference type="ChEBI" id="CHEBI:58349"/>
        <dbReference type="ChEBI" id="CHEBI:58759"/>
        <dbReference type="EC" id="1.1.1.44"/>
    </reaction>
</comment>
<evidence type="ECO:0000256" key="6">
    <source>
        <dbReference type="ARBA" id="ARBA00018193"/>
    </source>
</evidence>
<evidence type="ECO:0000256" key="4">
    <source>
        <dbReference type="ARBA" id="ARBA00011738"/>
    </source>
</evidence>
<dbReference type="FunFam" id="3.40.50.720:FF:000007">
    <property type="entry name" value="6-phosphogluconate dehydrogenase, decarboxylating"/>
    <property type="match status" value="1"/>
</dbReference>
<feature type="binding site" evidence="13">
    <location>
        <position position="446"/>
    </location>
    <ligand>
        <name>substrate</name>
        <note>ligand shared between dimeric partners</note>
    </ligand>
</feature>
<reference evidence="18" key="1">
    <citation type="submission" date="2016-10" db="EMBL/GenBank/DDBJ databases">
        <authorList>
            <person name="Varghese N."/>
            <person name="Submissions S."/>
        </authorList>
    </citation>
    <scope>NUCLEOTIDE SEQUENCE [LARGE SCALE GENOMIC DNA]</scope>
    <source>
        <strain evidence="18">DSM 23439</strain>
    </source>
</reference>
<comment type="similarity">
    <text evidence="3 11 15">Belongs to the 6-phosphogluconate dehydrogenase family.</text>
</comment>
<keyword evidence="18" id="KW-1185">Reference proteome</keyword>
<dbReference type="GO" id="GO:0050661">
    <property type="term" value="F:NADP binding"/>
    <property type="evidence" value="ECO:0007669"/>
    <property type="project" value="InterPro"/>
</dbReference>
<protein>
    <recommendedName>
        <fullName evidence="6 11">6-phosphogluconate dehydrogenase, decarboxylating</fullName>
        <ecNumber evidence="5 11">1.1.1.44</ecNumber>
    </recommendedName>
</protein>
<dbReference type="InterPro" id="IPR008927">
    <property type="entry name" value="6-PGluconate_DH-like_C_sf"/>
</dbReference>
<evidence type="ECO:0000256" key="1">
    <source>
        <dbReference type="ARBA" id="ARBA00002526"/>
    </source>
</evidence>
<evidence type="ECO:0000256" key="14">
    <source>
        <dbReference type="PIRSR" id="PIRSR000109-3"/>
    </source>
</evidence>
<evidence type="ECO:0000259" key="16">
    <source>
        <dbReference type="SMART" id="SM01350"/>
    </source>
</evidence>
<dbReference type="GO" id="GO:0006098">
    <property type="term" value="P:pentose-phosphate shunt"/>
    <property type="evidence" value="ECO:0007669"/>
    <property type="project" value="UniProtKB-UniPathway"/>
</dbReference>
<evidence type="ECO:0000256" key="10">
    <source>
        <dbReference type="ARBA" id="ARBA00048640"/>
    </source>
</evidence>
<evidence type="ECO:0000256" key="2">
    <source>
        <dbReference type="ARBA" id="ARBA00004874"/>
    </source>
</evidence>
<feature type="binding site" evidence="14">
    <location>
        <begin position="74"/>
        <end position="76"/>
    </location>
    <ligand>
        <name>NADP(+)</name>
        <dbReference type="ChEBI" id="CHEBI:58349"/>
    </ligand>
</feature>
<feature type="binding site" description="in other chain" evidence="13">
    <location>
        <position position="287"/>
    </location>
    <ligand>
        <name>substrate</name>
        <note>ligand shared between dimeric partners</note>
    </ligand>
</feature>
<sequence length="470" mass="52305">MTRQQIGVMGMAVMGRNLALNIESRGYTVSIYNRSSEKTDEVLAENPDSKLVPFYDIETFVASLEKPRRILLMVAAGEATDRTIESLKPYLDQGDILIDGGNTYYPDTIRRNRELSEAGLNFIGTGVSGGEEGALKGPSIMPSGQREAYDMVAPILEKIAARAEDGEPCVNYVGPDGAGHYVKMVHNGIEYGDMQLISEAYAILKDGLGLSNDELADVFSEWNEGELDSYLIDITARIFRKRDESGEYVVDTILDSAGQKGTGKWTSKSALDLGVPLPLITESVFARFISSLKEERVAASKVLKGPADKPFEGDRAEFIEKVRQALYFSKIASYAQGFAQMRSASDHYDWNLDYGQVAKLFRAGCIIRARFLQKITDAYQETPDLSNLLMAPYFSDIADRYQQSLRDVISHAVQNGIPVPTFSSAVAYYDSYRAEKLPANLVQAQRDFFGAHTYKRLDRDGVFHTEWLEK</sequence>
<keyword evidence="11 15" id="KW-0521">NADP</keyword>
<dbReference type="GO" id="GO:0019521">
    <property type="term" value="P:D-gluconate metabolic process"/>
    <property type="evidence" value="ECO:0007669"/>
    <property type="project" value="UniProtKB-KW"/>
</dbReference>
<evidence type="ECO:0000256" key="15">
    <source>
        <dbReference type="RuleBase" id="RU000485"/>
    </source>
</evidence>
<dbReference type="InterPro" id="IPR036291">
    <property type="entry name" value="NAD(P)-bd_dom_sf"/>
</dbReference>
<comment type="subunit">
    <text evidence="4 11">Homodimer.</text>
</comment>
<proteinExistence type="inferred from homology"/>
<dbReference type="NCBIfam" id="NF006765">
    <property type="entry name" value="PRK09287.1"/>
    <property type="match status" value="1"/>
</dbReference>
<feature type="binding site" description="in other chain" evidence="13">
    <location>
        <begin position="186"/>
        <end position="187"/>
    </location>
    <ligand>
        <name>substrate</name>
        <note>ligand shared between dimeric partners</note>
    </ligand>
</feature>
<organism evidence="17 18">
    <name type="scientific">Kushneria avicenniae</name>
    <dbReference type="NCBI Taxonomy" id="402385"/>
    <lineage>
        <taxon>Bacteria</taxon>
        <taxon>Pseudomonadati</taxon>
        <taxon>Pseudomonadota</taxon>
        <taxon>Gammaproteobacteria</taxon>
        <taxon>Oceanospirillales</taxon>
        <taxon>Halomonadaceae</taxon>
        <taxon>Kushneria</taxon>
    </lineage>
</organism>
<dbReference type="OrthoDB" id="9804542at2"/>
<feature type="binding site" description="in other chain" evidence="13">
    <location>
        <position position="191"/>
    </location>
    <ligand>
        <name>substrate</name>
        <note>ligand shared between dimeric partners</note>
    </ligand>
</feature>
<dbReference type="Proteomes" id="UP000199046">
    <property type="component" value="Unassembled WGS sequence"/>
</dbReference>
<feature type="binding site" description="in other chain" evidence="13">
    <location>
        <position position="102"/>
    </location>
    <ligand>
        <name>substrate</name>
        <note>ligand shared between dimeric partners</note>
    </ligand>
</feature>
<dbReference type="PRINTS" id="PR00076">
    <property type="entry name" value="6PGDHDRGNASE"/>
</dbReference>
<dbReference type="Pfam" id="PF00393">
    <property type="entry name" value="6PGD"/>
    <property type="match status" value="1"/>
</dbReference>
<dbReference type="EC" id="1.1.1.44" evidence="5 11"/>
<dbReference type="FunFam" id="1.20.5.320:FF:000001">
    <property type="entry name" value="6-phosphogluconate dehydrogenase, decarboxylating"/>
    <property type="match status" value="1"/>
</dbReference>
<comment type="pathway">
    <text evidence="2 11 15">Carbohydrate degradation; pentose phosphate pathway; D-ribulose 5-phosphate from D-glucose 6-phosphate (oxidative stage): step 3/3.</text>
</comment>
<dbReference type="STRING" id="402385.SAMN05421848_2518"/>
<evidence type="ECO:0000313" key="17">
    <source>
        <dbReference type="EMBL" id="SFC73373.1"/>
    </source>
</evidence>
<dbReference type="SUPFAM" id="SSF48179">
    <property type="entry name" value="6-phosphogluconate dehydrogenase C-terminal domain-like"/>
    <property type="match status" value="1"/>
</dbReference>
<dbReference type="InterPro" id="IPR006183">
    <property type="entry name" value="Pgluconate_DH"/>
</dbReference>
<dbReference type="InterPro" id="IPR006184">
    <property type="entry name" value="6PGdom_BS"/>
</dbReference>
<dbReference type="PIRSF" id="PIRSF000109">
    <property type="entry name" value="6PGD"/>
    <property type="match status" value="1"/>
</dbReference>
<feature type="binding site" description="in other chain" evidence="13">
    <location>
        <begin position="128"/>
        <end position="130"/>
    </location>
    <ligand>
        <name>substrate</name>
        <note>ligand shared between dimeric partners</note>
    </ligand>
</feature>
<feature type="binding site" evidence="14">
    <location>
        <begin position="33"/>
        <end position="35"/>
    </location>
    <ligand>
        <name>NADP(+)</name>
        <dbReference type="ChEBI" id="CHEBI:58349"/>
    </ligand>
</feature>
<feature type="active site" description="Proton donor" evidence="12">
    <location>
        <position position="190"/>
    </location>
</feature>
<keyword evidence="8 15" id="KW-0311">Gluconate utilization</keyword>
<feature type="binding site" evidence="13">
    <location>
        <position position="452"/>
    </location>
    <ligand>
        <name>substrate</name>
        <note>ligand shared between dimeric partners</note>
    </ligand>
</feature>
<dbReference type="InterPro" id="IPR006113">
    <property type="entry name" value="6PGDH_Gnd/GntZ"/>
</dbReference>
<gene>
    <name evidence="17" type="ORF">SAMN05421848_2518</name>
</gene>
<comment type="function">
    <text evidence="1 11">Catalyzes the oxidative decarboxylation of 6-phosphogluconate to ribulose 5-phosphate and CO(2), with concomitant reduction of NADP to NADPH.</text>
</comment>
<dbReference type="InterPro" id="IPR013328">
    <property type="entry name" value="6PGD_dom2"/>
</dbReference>
<dbReference type="InterPro" id="IPR006114">
    <property type="entry name" value="6PGDH_C"/>
</dbReference>
<dbReference type="Gene3D" id="1.20.5.320">
    <property type="entry name" value="6-Phosphogluconate Dehydrogenase, domain 3"/>
    <property type="match status" value="1"/>
</dbReference>
<dbReference type="SUPFAM" id="SSF51735">
    <property type="entry name" value="NAD(P)-binding Rossmann-fold domains"/>
    <property type="match status" value="1"/>
</dbReference>
<dbReference type="PROSITE" id="PS00461">
    <property type="entry name" value="6PGD"/>
    <property type="match status" value="1"/>
</dbReference>
<dbReference type="RefSeq" id="WP_090134580.1">
    <property type="nucleotide sequence ID" value="NZ_FOLY01000005.1"/>
</dbReference>
<feature type="active site" description="Proton acceptor" evidence="12">
    <location>
        <position position="183"/>
    </location>
</feature>
<dbReference type="Gene3D" id="3.40.50.720">
    <property type="entry name" value="NAD(P)-binding Rossmann-like Domain"/>
    <property type="match status" value="1"/>
</dbReference>
<dbReference type="GO" id="GO:0004616">
    <property type="term" value="F:phosphogluconate dehydrogenase (decarboxylating) activity"/>
    <property type="evidence" value="ECO:0007669"/>
    <property type="project" value="UniProtKB-EC"/>
</dbReference>
<dbReference type="Pfam" id="PF03446">
    <property type="entry name" value="NAD_binding_2"/>
    <property type="match status" value="1"/>
</dbReference>
<evidence type="ECO:0000256" key="13">
    <source>
        <dbReference type="PIRSR" id="PIRSR000109-2"/>
    </source>
</evidence>
<dbReference type="UniPathway" id="UPA00115">
    <property type="reaction ID" value="UER00410"/>
</dbReference>
<feature type="binding site" description="in other chain" evidence="13">
    <location>
        <position position="260"/>
    </location>
    <ligand>
        <name>substrate</name>
        <note>ligand shared between dimeric partners</note>
    </ligand>
</feature>
<dbReference type="SMART" id="SM01350">
    <property type="entry name" value="6PGD"/>
    <property type="match status" value="1"/>
</dbReference>
<evidence type="ECO:0000256" key="11">
    <source>
        <dbReference type="PIRNR" id="PIRNR000109"/>
    </source>
</evidence>
<name>A0A1I1LSV0_9GAMM</name>
<accession>A0A1I1LSV0</accession>
<keyword evidence="9 11" id="KW-0570">Pentose shunt</keyword>